<dbReference type="GO" id="GO:0030288">
    <property type="term" value="C:outer membrane-bounded periplasmic space"/>
    <property type="evidence" value="ECO:0007669"/>
    <property type="project" value="InterPro"/>
</dbReference>
<proteinExistence type="inferred from homology"/>
<comment type="similarity">
    <text evidence="5">Belongs to the TonB family.</text>
</comment>
<dbReference type="GO" id="GO:0055085">
    <property type="term" value="P:transmembrane transport"/>
    <property type="evidence" value="ECO:0007669"/>
    <property type="project" value="InterPro"/>
</dbReference>
<evidence type="ECO:0000259" key="7">
    <source>
        <dbReference type="PROSITE" id="PS52015"/>
    </source>
</evidence>
<dbReference type="AlphaFoldDB" id="A0A1Y0I8V6"/>
<protein>
    <recommendedName>
        <fullName evidence="5">Protein TonB</fullName>
    </recommendedName>
</protein>
<dbReference type="SUPFAM" id="SSF74653">
    <property type="entry name" value="TolA/TonB C-terminal domain"/>
    <property type="match status" value="1"/>
</dbReference>
<keyword evidence="2" id="KW-0812">Transmembrane</keyword>
<keyword evidence="3" id="KW-1133">Transmembrane helix</keyword>
<dbReference type="Pfam" id="PF03544">
    <property type="entry name" value="TonB_C"/>
    <property type="match status" value="1"/>
</dbReference>
<name>A0A1Y0I8V6_9GAMM</name>
<evidence type="ECO:0000256" key="5">
    <source>
        <dbReference type="RuleBase" id="RU362123"/>
    </source>
</evidence>
<keyword evidence="5" id="KW-0653">Protein transport</keyword>
<dbReference type="GO" id="GO:0031992">
    <property type="term" value="F:energy transducer activity"/>
    <property type="evidence" value="ECO:0007669"/>
    <property type="project" value="InterPro"/>
</dbReference>
<dbReference type="PRINTS" id="PR01374">
    <property type="entry name" value="TONBPROTEIN"/>
</dbReference>
<feature type="compositionally biased region" description="Polar residues" evidence="6">
    <location>
        <begin position="88"/>
        <end position="100"/>
    </location>
</feature>
<keyword evidence="9" id="KW-1185">Reference proteome</keyword>
<keyword evidence="5" id="KW-1003">Cell membrane</keyword>
<dbReference type="KEGG" id="ome:OLMES_2902"/>
<dbReference type="GO" id="GO:0015891">
    <property type="term" value="P:siderophore transport"/>
    <property type="evidence" value="ECO:0007669"/>
    <property type="project" value="InterPro"/>
</dbReference>
<comment type="subcellular location">
    <subcellularLocation>
        <location evidence="5">Cell inner membrane</location>
        <topology evidence="5">Single-pass membrane protein</topology>
        <orientation evidence="5">Periplasmic side</orientation>
    </subcellularLocation>
    <subcellularLocation>
        <location evidence="1">Membrane</location>
        <topology evidence="1">Single-pass membrane protein</topology>
    </subcellularLocation>
</comment>
<dbReference type="InterPro" id="IPR006260">
    <property type="entry name" value="TonB/TolA_C"/>
</dbReference>
<evidence type="ECO:0000256" key="1">
    <source>
        <dbReference type="ARBA" id="ARBA00004167"/>
    </source>
</evidence>
<reference evidence="8 9" key="1">
    <citation type="submission" date="2017-05" db="EMBL/GenBank/DDBJ databases">
        <title>Genomic insights into alkan degradation activity of Oleiphilus messinensis.</title>
        <authorList>
            <person name="Kozyavkin S.A."/>
            <person name="Slesarev A.I."/>
            <person name="Golyshin P.N."/>
            <person name="Korzhenkov A."/>
            <person name="Golyshina O.N."/>
            <person name="Toshchakov S.V."/>
        </authorList>
    </citation>
    <scope>NUCLEOTIDE SEQUENCE [LARGE SCALE GENOMIC DNA]</scope>
    <source>
        <strain evidence="8 9">ME102</strain>
    </source>
</reference>
<comment type="function">
    <text evidence="5">Interacts with outer membrane receptor proteins that carry out high-affinity binding and energy dependent uptake into the periplasmic space of specific substrates. It could act to transduce energy from the cytoplasmic membrane to specific energy-requiring processes in the outer membrane, resulting in the release into the periplasm of ligands bound by these outer membrane proteins.</text>
</comment>
<dbReference type="NCBIfam" id="TIGR01352">
    <property type="entry name" value="tonB_Cterm"/>
    <property type="match status" value="1"/>
</dbReference>
<dbReference type="InterPro" id="IPR003538">
    <property type="entry name" value="TonB"/>
</dbReference>
<sequence length="211" mass="23468">MGGKYKYLLSLLMALVLGALLSGLMVWGLQSIIYGQNLTVGEKSGRGMLDFVRIKKTEVVQQKQERIEKPKPPKTPPSQPRLPELSVDSPTQAQPMPVSQPSIKAQIQMSDIGFNLGAMVESEYLPILKIAPVYPQKALNRGVEGICTVEYTVARDGTVRDVSVVESACDSWLFRRPSVEAAKKFRYQPKIQNGAPVEVKGMRNQFTYKIE</sequence>
<evidence type="ECO:0000256" key="2">
    <source>
        <dbReference type="ARBA" id="ARBA00022692"/>
    </source>
</evidence>
<accession>A0A1Y0I8V6</accession>
<keyword evidence="5" id="KW-0997">Cell inner membrane</keyword>
<keyword evidence="5" id="KW-0813">Transport</keyword>
<evidence type="ECO:0000256" key="4">
    <source>
        <dbReference type="ARBA" id="ARBA00023136"/>
    </source>
</evidence>
<dbReference type="GO" id="GO:0015031">
    <property type="term" value="P:protein transport"/>
    <property type="evidence" value="ECO:0007669"/>
    <property type="project" value="UniProtKB-UniRule"/>
</dbReference>
<feature type="compositionally biased region" description="Basic and acidic residues" evidence="6">
    <location>
        <begin position="62"/>
        <end position="71"/>
    </location>
</feature>
<dbReference type="InterPro" id="IPR037682">
    <property type="entry name" value="TonB_C"/>
</dbReference>
<evidence type="ECO:0000313" key="8">
    <source>
        <dbReference type="EMBL" id="ARU56947.1"/>
    </source>
</evidence>
<feature type="domain" description="TonB C-terminal" evidence="7">
    <location>
        <begin position="119"/>
        <end position="211"/>
    </location>
</feature>
<gene>
    <name evidence="8" type="ORF">OLMES_2902</name>
</gene>
<evidence type="ECO:0000256" key="6">
    <source>
        <dbReference type="SAM" id="MobiDB-lite"/>
    </source>
</evidence>
<evidence type="ECO:0000313" key="9">
    <source>
        <dbReference type="Proteomes" id="UP000196027"/>
    </source>
</evidence>
<evidence type="ECO:0000256" key="3">
    <source>
        <dbReference type="ARBA" id="ARBA00022989"/>
    </source>
</evidence>
<keyword evidence="4" id="KW-0472">Membrane</keyword>
<dbReference type="GO" id="GO:0005886">
    <property type="term" value="C:plasma membrane"/>
    <property type="evidence" value="ECO:0007669"/>
    <property type="project" value="UniProtKB-SubCell"/>
</dbReference>
<keyword evidence="5" id="KW-0735">Signal-anchor</keyword>
<dbReference type="Gene3D" id="3.30.1150.10">
    <property type="match status" value="1"/>
</dbReference>
<dbReference type="OrthoDB" id="1628901at2"/>
<organism evidence="8 9">
    <name type="scientific">Oleiphilus messinensis</name>
    <dbReference type="NCBI Taxonomy" id="141451"/>
    <lineage>
        <taxon>Bacteria</taxon>
        <taxon>Pseudomonadati</taxon>
        <taxon>Pseudomonadota</taxon>
        <taxon>Gammaproteobacteria</taxon>
        <taxon>Oceanospirillales</taxon>
        <taxon>Oleiphilaceae</taxon>
        <taxon>Oleiphilus</taxon>
    </lineage>
</organism>
<dbReference type="RefSeq" id="WP_087461895.1">
    <property type="nucleotide sequence ID" value="NZ_CP021425.1"/>
</dbReference>
<dbReference type="Proteomes" id="UP000196027">
    <property type="component" value="Chromosome"/>
</dbReference>
<feature type="region of interest" description="Disordered" evidence="6">
    <location>
        <begin position="62"/>
        <end position="100"/>
    </location>
</feature>
<dbReference type="PROSITE" id="PS52015">
    <property type="entry name" value="TONB_CTD"/>
    <property type="match status" value="1"/>
</dbReference>
<dbReference type="EMBL" id="CP021425">
    <property type="protein sequence ID" value="ARU56947.1"/>
    <property type="molecule type" value="Genomic_DNA"/>
</dbReference>